<dbReference type="RefSeq" id="XP_024333298.1">
    <property type="nucleotide sequence ID" value="XM_024480043.1"/>
</dbReference>
<organism evidence="1 2">
    <name type="scientific">Postia placenta MAD-698-R-SB12</name>
    <dbReference type="NCBI Taxonomy" id="670580"/>
    <lineage>
        <taxon>Eukaryota</taxon>
        <taxon>Fungi</taxon>
        <taxon>Dikarya</taxon>
        <taxon>Basidiomycota</taxon>
        <taxon>Agaricomycotina</taxon>
        <taxon>Agaricomycetes</taxon>
        <taxon>Polyporales</taxon>
        <taxon>Adustoporiaceae</taxon>
        <taxon>Rhodonia</taxon>
    </lineage>
</organism>
<reference evidence="1 2" key="1">
    <citation type="submission" date="2017-04" db="EMBL/GenBank/DDBJ databases">
        <title>Genome Sequence of the Model Brown-Rot Fungus Postia placenta SB12.</title>
        <authorList>
            <consortium name="DOE Joint Genome Institute"/>
            <person name="Gaskell J."/>
            <person name="Kersten P."/>
            <person name="Larrondo L.F."/>
            <person name="Canessa P."/>
            <person name="Martinez D."/>
            <person name="Hibbett D."/>
            <person name="Schmoll M."/>
            <person name="Kubicek C.P."/>
            <person name="Martinez A.T."/>
            <person name="Yadav J."/>
            <person name="Master E."/>
            <person name="Magnuson J.K."/>
            <person name="James T."/>
            <person name="Yaver D."/>
            <person name="Berka R."/>
            <person name="Labutti K."/>
            <person name="Lipzen A."/>
            <person name="Aerts A."/>
            <person name="Barry K."/>
            <person name="Henrissat B."/>
            <person name="Blanchette R."/>
            <person name="Grigoriev I."/>
            <person name="Cullen D."/>
        </authorList>
    </citation>
    <scope>NUCLEOTIDE SEQUENCE [LARGE SCALE GENOMIC DNA]</scope>
    <source>
        <strain evidence="1 2">MAD-698-R-SB12</strain>
    </source>
</reference>
<dbReference type="AlphaFoldDB" id="A0A1X6MJF0"/>
<dbReference type="Proteomes" id="UP000194127">
    <property type="component" value="Unassembled WGS sequence"/>
</dbReference>
<sequence>MFRLPSLLEAHCVRQLGFFGGRRRVLTWIDSLVLPTTKLVRGKLPVWYPVARILGPAHGESGITRPDDKKAVPGIAGILGARADTYWPSGITGGLFIPIATLSLSVTRIMVDIFVNTAVWEFALNLVHSSGPRVFEALSSRIVTIHAQNQVEILSIIQVGGSINRGLMIIYLKLLWVWAWKLHGDTSIPSLLC</sequence>
<accession>A0A1X6MJF0</accession>
<dbReference type="GeneID" id="36324993"/>
<protein>
    <submittedName>
        <fullName evidence="1">Uncharacterized protein</fullName>
    </submittedName>
</protein>
<name>A0A1X6MJF0_9APHY</name>
<proteinExistence type="predicted"/>
<evidence type="ECO:0000313" key="1">
    <source>
        <dbReference type="EMBL" id="OSX56504.1"/>
    </source>
</evidence>
<evidence type="ECO:0000313" key="2">
    <source>
        <dbReference type="Proteomes" id="UP000194127"/>
    </source>
</evidence>
<keyword evidence="2" id="KW-1185">Reference proteome</keyword>
<dbReference type="OrthoDB" id="10270074at2759"/>
<dbReference type="EMBL" id="KZ110613">
    <property type="protein sequence ID" value="OSX56504.1"/>
    <property type="molecule type" value="Genomic_DNA"/>
</dbReference>
<gene>
    <name evidence="1" type="ORF">POSPLADRAFT_1050705</name>
</gene>